<evidence type="ECO:0000313" key="2">
    <source>
        <dbReference type="Proteomes" id="UP000543030"/>
    </source>
</evidence>
<dbReference type="EMBL" id="JACHHN010000006">
    <property type="protein sequence ID" value="MBB5192460.1"/>
    <property type="molecule type" value="Genomic_DNA"/>
</dbReference>
<evidence type="ECO:0008006" key="3">
    <source>
        <dbReference type="Google" id="ProtNLM"/>
    </source>
</evidence>
<evidence type="ECO:0000313" key="1">
    <source>
        <dbReference type="EMBL" id="MBB5192460.1"/>
    </source>
</evidence>
<dbReference type="InterPro" id="IPR011009">
    <property type="entry name" value="Kinase-like_dom_sf"/>
</dbReference>
<keyword evidence="2" id="KW-1185">Reference proteome</keyword>
<dbReference type="SUPFAM" id="SSF56112">
    <property type="entry name" value="Protein kinase-like (PK-like)"/>
    <property type="match status" value="1"/>
</dbReference>
<accession>A0A840RJ08</accession>
<proteinExistence type="predicted"/>
<comment type="caution">
    <text evidence="1">The sequence shown here is derived from an EMBL/GenBank/DDBJ whole genome shotgun (WGS) entry which is preliminary data.</text>
</comment>
<name>A0A840RJ08_9NEIS</name>
<dbReference type="Proteomes" id="UP000543030">
    <property type="component" value="Unassembled WGS sequence"/>
</dbReference>
<protein>
    <recommendedName>
        <fullName evidence="3">Capsular biosynthesis protein</fullName>
    </recommendedName>
</protein>
<organism evidence="1 2">
    <name type="scientific">Silvimonas terrae</name>
    <dbReference type="NCBI Taxonomy" id="300266"/>
    <lineage>
        <taxon>Bacteria</taxon>
        <taxon>Pseudomonadati</taxon>
        <taxon>Pseudomonadota</taxon>
        <taxon>Betaproteobacteria</taxon>
        <taxon>Neisseriales</taxon>
        <taxon>Chitinibacteraceae</taxon>
        <taxon>Silvimonas</taxon>
    </lineage>
</organism>
<dbReference type="AlphaFoldDB" id="A0A840RJ08"/>
<sequence>MTLQILIDDTVRVPDDVFALTGVSRFGDILYRRRSLAQHLKDAAAAADLPEPQLLSGVQSMLDLQQKLSHPVPAGRYLIIPTNIVAQTSKSAFAIFLRQLRYLPSNLLISVTSGAEWSGLVLGDARIVSEYLATLSATGTPAEFARNWQGEIPELKNELNLVDLRDQASFLVFLTSNFDVRHFNAIENQNFTIVKRSTDKKKLKREYDFYSWLPAEVQTFFVQPFDFQESADSASYRMERFFLPDMAIQWVHGAFSEAEFERLLDRLFHYINIRPRKPVARDAALAEMDRLYADKLSARIEQLEALPEYADLLPFVNRAVGDLGAVVKRYQRIYQKHRAKFPANYLAIGHGDLCFSNMLYSKATQILRFIDPRGASTPDEMYFDPYYDVAKLSHSILGGYDFINSGRFDIQLDADLKMELQTDEGDRKWARKIFERKLRDHGFDPLLVRICEASLFISMLPLHIDIPKKVLGLLINADMILNEIEAL</sequence>
<dbReference type="RefSeq" id="WP_184102123.1">
    <property type="nucleotide sequence ID" value="NZ_JACHHN010000006.1"/>
</dbReference>
<reference evidence="1 2" key="1">
    <citation type="submission" date="2020-08" db="EMBL/GenBank/DDBJ databases">
        <title>Genomic Encyclopedia of Type Strains, Phase IV (KMG-IV): sequencing the most valuable type-strain genomes for metagenomic binning, comparative biology and taxonomic classification.</title>
        <authorList>
            <person name="Goeker M."/>
        </authorList>
    </citation>
    <scope>NUCLEOTIDE SEQUENCE [LARGE SCALE GENOMIC DNA]</scope>
    <source>
        <strain evidence="1 2">DSM 18233</strain>
    </source>
</reference>
<gene>
    <name evidence="1" type="ORF">HNQ50_003201</name>
</gene>